<keyword evidence="1" id="KW-0732">Signal</keyword>
<accession>A0A7S3NH20</accession>
<dbReference type="InterPro" id="IPR003029">
    <property type="entry name" value="S1_domain"/>
</dbReference>
<feature type="chain" id="PRO_5030873818" description="S1 motif domain-containing protein" evidence="1">
    <location>
        <begin position="18"/>
        <end position="277"/>
    </location>
</feature>
<dbReference type="PANTHER" id="PTHR10724:SF10">
    <property type="entry name" value="S1 RNA-BINDING DOMAIN-CONTAINING PROTEIN 1"/>
    <property type="match status" value="1"/>
</dbReference>
<sequence>MFLIDVLLCMHVVTTRGLHHQLGGSKLSIKKNSISDSDLQPEEWRQNREAARARRLKHGRNAKIEKRQALLAAQQEFRKQLRRKPEYKERCVELEQLTVGDWFDGVVRKLRPHGAYVSIGTEIDGFVHVKDLRENEFVQRAEDVLFLGQEIRVCVKGVDPDTKRLSLSAVALDHTLTGDKAISSFTLNQRLTNVRIMRVTPYAAFVDVGAIIPAYLHVTDVGLLPRKRIGAPRVPRVQLQPGIIIPECWISYLDPESPRGLRISCLTPEERSVSTNP</sequence>
<name>A0A7S3NH20_9STRA</name>
<dbReference type="InterPro" id="IPR012340">
    <property type="entry name" value="NA-bd_OB-fold"/>
</dbReference>
<dbReference type="GO" id="GO:0003735">
    <property type="term" value="F:structural constituent of ribosome"/>
    <property type="evidence" value="ECO:0007669"/>
    <property type="project" value="TreeGrafter"/>
</dbReference>
<dbReference type="Pfam" id="PF00575">
    <property type="entry name" value="S1"/>
    <property type="match status" value="1"/>
</dbReference>
<feature type="domain" description="S1 motif" evidence="2">
    <location>
        <begin position="100"/>
        <end position="170"/>
    </location>
</feature>
<dbReference type="GO" id="GO:0003729">
    <property type="term" value="F:mRNA binding"/>
    <property type="evidence" value="ECO:0007669"/>
    <property type="project" value="TreeGrafter"/>
</dbReference>
<evidence type="ECO:0000256" key="1">
    <source>
        <dbReference type="SAM" id="SignalP"/>
    </source>
</evidence>
<dbReference type="SUPFAM" id="SSF50249">
    <property type="entry name" value="Nucleic acid-binding proteins"/>
    <property type="match status" value="1"/>
</dbReference>
<dbReference type="PROSITE" id="PS50126">
    <property type="entry name" value="S1"/>
    <property type="match status" value="1"/>
</dbReference>
<protein>
    <recommendedName>
        <fullName evidence="2">S1 motif domain-containing protein</fullName>
    </recommendedName>
</protein>
<dbReference type="PANTHER" id="PTHR10724">
    <property type="entry name" value="30S RIBOSOMAL PROTEIN S1"/>
    <property type="match status" value="1"/>
</dbReference>
<dbReference type="SMART" id="SM00316">
    <property type="entry name" value="S1"/>
    <property type="match status" value="2"/>
</dbReference>
<dbReference type="Gene3D" id="2.40.50.140">
    <property type="entry name" value="Nucleic acid-binding proteins"/>
    <property type="match status" value="1"/>
</dbReference>
<reference evidence="3" key="1">
    <citation type="submission" date="2021-01" db="EMBL/GenBank/DDBJ databases">
        <authorList>
            <person name="Corre E."/>
            <person name="Pelletier E."/>
            <person name="Niang G."/>
            <person name="Scheremetjew M."/>
            <person name="Finn R."/>
            <person name="Kale V."/>
            <person name="Holt S."/>
            <person name="Cochrane G."/>
            <person name="Meng A."/>
            <person name="Brown T."/>
            <person name="Cohen L."/>
        </authorList>
    </citation>
    <scope>NUCLEOTIDE SEQUENCE</scope>
    <source>
        <strain evidence="3">CCMP1510</strain>
    </source>
</reference>
<gene>
    <name evidence="3" type="ORF">ALAG00032_LOCUS1299</name>
</gene>
<dbReference type="EMBL" id="HBIJ01001829">
    <property type="protein sequence ID" value="CAE0360569.1"/>
    <property type="molecule type" value="Transcribed_RNA"/>
</dbReference>
<dbReference type="GO" id="GO:0006412">
    <property type="term" value="P:translation"/>
    <property type="evidence" value="ECO:0007669"/>
    <property type="project" value="TreeGrafter"/>
</dbReference>
<proteinExistence type="predicted"/>
<evidence type="ECO:0000313" key="3">
    <source>
        <dbReference type="EMBL" id="CAE0360569.1"/>
    </source>
</evidence>
<organism evidence="3">
    <name type="scientific">Aureoumbra lagunensis</name>
    <dbReference type="NCBI Taxonomy" id="44058"/>
    <lineage>
        <taxon>Eukaryota</taxon>
        <taxon>Sar</taxon>
        <taxon>Stramenopiles</taxon>
        <taxon>Ochrophyta</taxon>
        <taxon>Pelagophyceae</taxon>
        <taxon>Pelagomonadales</taxon>
        <taxon>Aureoumbra</taxon>
    </lineage>
</organism>
<dbReference type="InterPro" id="IPR050437">
    <property type="entry name" value="Ribos_protein_bS1-like"/>
</dbReference>
<feature type="signal peptide" evidence="1">
    <location>
        <begin position="1"/>
        <end position="17"/>
    </location>
</feature>
<dbReference type="AlphaFoldDB" id="A0A7S3NH20"/>
<evidence type="ECO:0000259" key="2">
    <source>
        <dbReference type="PROSITE" id="PS50126"/>
    </source>
</evidence>